<dbReference type="InterPro" id="IPR000182">
    <property type="entry name" value="GNAT_dom"/>
</dbReference>
<keyword evidence="3" id="KW-1185">Reference proteome</keyword>
<dbReference type="AlphaFoldDB" id="A0A136IZR8"/>
<dbReference type="InParanoid" id="A0A136IZR8"/>
<evidence type="ECO:0000313" key="3">
    <source>
        <dbReference type="Proteomes" id="UP000070501"/>
    </source>
</evidence>
<dbReference type="GO" id="GO:0016747">
    <property type="term" value="F:acyltransferase activity, transferring groups other than amino-acyl groups"/>
    <property type="evidence" value="ECO:0007669"/>
    <property type="project" value="InterPro"/>
</dbReference>
<dbReference type="Proteomes" id="UP000070501">
    <property type="component" value="Unassembled WGS sequence"/>
</dbReference>
<dbReference type="SUPFAM" id="SSF55729">
    <property type="entry name" value="Acyl-CoA N-acyltransferases (Nat)"/>
    <property type="match status" value="1"/>
</dbReference>
<dbReference type="PROSITE" id="PS51186">
    <property type="entry name" value="GNAT"/>
    <property type="match status" value="1"/>
</dbReference>
<dbReference type="STRING" id="196109.A0A136IZR8"/>
<gene>
    <name evidence="2" type="ORF">Micbo1qcDRAFT_205279</name>
</gene>
<evidence type="ECO:0000313" key="2">
    <source>
        <dbReference type="EMBL" id="KXJ90432.1"/>
    </source>
</evidence>
<dbReference type="PANTHER" id="PTHR42791">
    <property type="entry name" value="GNAT FAMILY ACETYLTRANSFERASE"/>
    <property type="match status" value="1"/>
</dbReference>
<dbReference type="Gene3D" id="3.40.630.30">
    <property type="match status" value="1"/>
</dbReference>
<dbReference type="PANTHER" id="PTHR42791:SF16">
    <property type="entry name" value="N-ACETYLTRANSFERASE DOMAIN-CONTAINING PROTEIN"/>
    <property type="match status" value="1"/>
</dbReference>
<protein>
    <submittedName>
        <fullName evidence="2">Acyl-CoA N-acyltransferase</fullName>
    </submittedName>
</protein>
<keyword evidence="2" id="KW-0012">Acyltransferase</keyword>
<dbReference type="Pfam" id="PF00583">
    <property type="entry name" value="Acetyltransf_1"/>
    <property type="match status" value="1"/>
</dbReference>
<name>A0A136IZR8_9PEZI</name>
<dbReference type="InterPro" id="IPR016181">
    <property type="entry name" value="Acyl_CoA_acyltransferase"/>
</dbReference>
<accession>A0A136IZR8</accession>
<reference evidence="3" key="1">
    <citation type="submission" date="2016-02" db="EMBL/GenBank/DDBJ databases">
        <title>Draft genome sequence of Microdochium bolleyi, a fungal endophyte of beachgrass.</title>
        <authorList>
            <consortium name="DOE Joint Genome Institute"/>
            <person name="David A.S."/>
            <person name="May G."/>
            <person name="Haridas S."/>
            <person name="Lim J."/>
            <person name="Wang M."/>
            <person name="Labutti K."/>
            <person name="Lipzen A."/>
            <person name="Barry K."/>
            <person name="Grigoriev I.V."/>
        </authorList>
    </citation>
    <scope>NUCLEOTIDE SEQUENCE [LARGE SCALE GENOMIC DNA]</scope>
    <source>
        <strain evidence="3">J235TASD1</strain>
    </source>
</reference>
<sequence length="251" mass="28648">MSEPKPSLSPQKPKVQVTIRNARFKELPTAARIMTLAFWDDQIFGNMIHPEREKYPLDSDLYWLRERRINFWNPHIKLLVATIKDADAPDGEKVIGIAEWERLGEGSRKLERTKLDPRNLMKPLMSKAMAVHERLYPDRAASPANLDVIARTYPFFDSIWSGDRGESWYLSFLAVHPDHQGIGAGKKLTQWGLDRAQEEGVVASVITAVGTEEFYARCGFDETLGCARDGEGNPLTHLEGLDIMWKWPERT</sequence>
<dbReference type="InterPro" id="IPR052523">
    <property type="entry name" value="Trichothecene_AcTrans"/>
</dbReference>
<dbReference type="OrthoDB" id="4738875at2759"/>
<dbReference type="CDD" id="cd04301">
    <property type="entry name" value="NAT_SF"/>
    <property type="match status" value="1"/>
</dbReference>
<dbReference type="EMBL" id="KQ964252">
    <property type="protein sequence ID" value="KXJ90432.1"/>
    <property type="molecule type" value="Genomic_DNA"/>
</dbReference>
<evidence type="ECO:0000259" key="1">
    <source>
        <dbReference type="PROSITE" id="PS51186"/>
    </source>
</evidence>
<feature type="domain" description="N-acetyltransferase" evidence="1">
    <location>
        <begin position="164"/>
        <end position="249"/>
    </location>
</feature>
<organism evidence="2 3">
    <name type="scientific">Microdochium bolleyi</name>
    <dbReference type="NCBI Taxonomy" id="196109"/>
    <lineage>
        <taxon>Eukaryota</taxon>
        <taxon>Fungi</taxon>
        <taxon>Dikarya</taxon>
        <taxon>Ascomycota</taxon>
        <taxon>Pezizomycotina</taxon>
        <taxon>Sordariomycetes</taxon>
        <taxon>Xylariomycetidae</taxon>
        <taxon>Xylariales</taxon>
        <taxon>Microdochiaceae</taxon>
        <taxon>Microdochium</taxon>
    </lineage>
</organism>
<keyword evidence="2" id="KW-0808">Transferase</keyword>
<proteinExistence type="predicted"/>